<comment type="caution">
    <text evidence="4">The sequence shown here is derived from an EMBL/GenBank/DDBJ whole genome shotgun (WGS) entry which is preliminary data.</text>
</comment>
<evidence type="ECO:0000256" key="1">
    <source>
        <dbReference type="ARBA" id="ARBA00022737"/>
    </source>
</evidence>
<dbReference type="GO" id="GO:0005886">
    <property type="term" value="C:plasma membrane"/>
    <property type="evidence" value="ECO:0007669"/>
    <property type="project" value="TreeGrafter"/>
</dbReference>
<dbReference type="AlphaFoldDB" id="A0A8T1MI96"/>
<dbReference type="PANTHER" id="PTHR12345:SF3">
    <property type="entry name" value="PDZ DOMAIN-CONTAINING PROTEIN"/>
    <property type="match status" value="1"/>
</dbReference>
<name>A0A8T1MI96_CLOSI</name>
<evidence type="ECO:0000259" key="3">
    <source>
        <dbReference type="PROSITE" id="PS50106"/>
    </source>
</evidence>
<evidence type="ECO:0000313" key="5">
    <source>
        <dbReference type="Proteomes" id="UP000286415"/>
    </source>
</evidence>
<gene>
    <name evidence="4" type="ORF">CSKR_112932</name>
</gene>
<evidence type="ECO:0000256" key="2">
    <source>
        <dbReference type="SAM" id="MobiDB-lite"/>
    </source>
</evidence>
<sequence length="306" mass="32983">MFFQMSLYPTFEELKVDQLLTEQNAAVSDAYASMACYMGLDLNNFHYDNHGELVPGPAPTSTHSEASSPYPAIQTPSIMSQPVTGSQTVAGAQQVAVPFGSGSRALVTPTGSAGEIKQGLRRVVVCKNSEGKVGVQLVSVDNGVFVSMVKRDSPAALGGLRFGDQIVSICGKLMAGKSGESAMKTLRKAPVNNIELVVRDRPFERTIMVNKSSSGNIGITLNDGEIIAIVADSSAARNGVLTKHQVVEVNGRNVMGMKDKELKELLHCNREPVQLTILPTVIYKHLVKRLLNNQIRKEMDRSDPSA</sequence>
<keyword evidence="5" id="KW-1185">Reference proteome</keyword>
<dbReference type="SUPFAM" id="SSF50156">
    <property type="entry name" value="PDZ domain-like"/>
    <property type="match status" value="2"/>
</dbReference>
<organism evidence="4 5">
    <name type="scientific">Clonorchis sinensis</name>
    <name type="common">Chinese liver fluke</name>
    <dbReference type="NCBI Taxonomy" id="79923"/>
    <lineage>
        <taxon>Eukaryota</taxon>
        <taxon>Metazoa</taxon>
        <taxon>Spiralia</taxon>
        <taxon>Lophotrochozoa</taxon>
        <taxon>Platyhelminthes</taxon>
        <taxon>Trematoda</taxon>
        <taxon>Digenea</taxon>
        <taxon>Opisthorchiida</taxon>
        <taxon>Opisthorchiata</taxon>
        <taxon>Opisthorchiidae</taxon>
        <taxon>Clonorchis</taxon>
    </lineage>
</organism>
<dbReference type="InterPro" id="IPR001478">
    <property type="entry name" value="PDZ"/>
</dbReference>
<dbReference type="InterPro" id="IPR051230">
    <property type="entry name" value="APP-Binding"/>
</dbReference>
<proteinExistence type="predicted"/>
<dbReference type="InterPro" id="IPR036034">
    <property type="entry name" value="PDZ_sf"/>
</dbReference>
<dbReference type="Proteomes" id="UP000286415">
    <property type="component" value="Unassembled WGS sequence"/>
</dbReference>
<dbReference type="SMART" id="SM00228">
    <property type="entry name" value="PDZ"/>
    <property type="match status" value="2"/>
</dbReference>
<feature type="region of interest" description="Disordered" evidence="2">
    <location>
        <begin position="55"/>
        <end position="77"/>
    </location>
</feature>
<reference evidence="4 5" key="1">
    <citation type="journal article" date="2018" name="Biotechnol. Adv.">
        <title>Improved genomic resources and new bioinformatic workflow for the carcinogenic parasite Clonorchis sinensis: Biotechnological implications.</title>
        <authorList>
            <person name="Wang D."/>
            <person name="Korhonen P.K."/>
            <person name="Gasser R.B."/>
            <person name="Young N.D."/>
        </authorList>
    </citation>
    <scope>NUCLEOTIDE SEQUENCE [LARGE SCALE GENOMIC DNA]</scope>
    <source>
        <strain evidence="4">Cs-k2</strain>
    </source>
</reference>
<evidence type="ECO:0000313" key="4">
    <source>
        <dbReference type="EMBL" id="KAG5449134.1"/>
    </source>
</evidence>
<dbReference type="GO" id="GO:0005737">
    <property type="term" value="C:cytoplasm"/>
    <property type="evidence" value="ECO:0007669"/>
    <property type="project" value="TreeGrafter"/>
</dbReference>
<protein>
    <submittedName>
        <fullName evidence="4">Syntenin-1</fullName>
    </submittedName>
</protein>
<accession>A0A8T1MI96</accession>
<dbReference type="OrthoDB" id="10059177at2759"/>
<feature type="domain" description="PDZ" evidence="3">
    <location>
        <begin position="206"/>
        <end position="281"/>
    </location>
</feature>
<dbReference type="PANTHER" id="PTHR12345">
    <property type="entry name" value="SYNTENIN RELATED"/>
    <property type="match status" value="1"/>
</dbReference>
<keyword evidence="1" id="KW-0677">Repeat</keyword>
<dbReference type="Gene3D" id="2.30.42.10">
    <property type="match status" value="2"/>
</dbReference>
<dbReference type="EMBL" id="NIRI02000042">
    <property type="protein sequence ID" value="KAG5449134.1"/>
    <property type="molecule type" value="Genomic_DNA"/>
</dbReference>
<dbReference type="PROSITE" id="PS50106">
    <property type="entry name" value="PDZ"/>
    <property type="match status" value="2"/>
</dbReference>
<dbReference type="Pfam" id="PF00595">
    <property type="entry name" value="PDZ"/>
    <property type="match status" value="1"/>
</dbReference>
<reference evidence="4 5" key="2">
    <citation type="journal article" date="2021" name="Genomics">
        <title>High-quality reference genome for Clonorchis sinensis.</title>
        <authorList>
            <person name="Young N.D."/>
            <person name="Stroehlein A.J."/>
            <person name="Kinkar L."/>
            <person name="Wang T."/>
            <person name="Sohn W.M."/>
            <person name="Chang B.C.H."/>
            <person name="Kaur P."/>
            <person name="Weisz D."/>
            <person name="Dudchenko O."/>
            <person name="Aiden E.L."/>
            <person name="Korhonen P.K."/>
            <person name="Gasser R.B."/>
        </authorList>
    </citation>
    <scope>NUCLEOTIDE SEQUENCE [LARGE SCALE GENOMIC DNA]</scope>
    <source>
        <strain evidence="4">Cs-k2</strain>
    </source>
</reference>
<feature type="domain" description="PDZ" evidence="3">
    <location>
        <begin position="122"/>
        <end position="201"/>
    </location>
</feature>